<evidence type="ECO:0000256" key="2">
    <source>
        <dbReference type="ARBA" id="ARBA00009677"/>
    </source>
</evidence>
<keyword evidence="4" id="KW-0282">Flagellum</keyword>
<dbReference type="RefSeq" id="WP_367680817.1">
    <property type="nucleotide sequence ID" value="NZ_OZ060371.1"/>
</dbReference>
<accession>A0AAT9IGK6</accession>
<keyword evidence="3" id="KW-0975">Bacterial flagellum</keyword>
<protein>
    <submittedName>
        <fullName evidence="4">Flagellar basal-body rod protein FlgF</fullName>
    </submittedName>
</protein>
<dbReference type="PANTHER" id="PTHR30435:SF19">
    <property type="entry name" value="FLAGELLAR BASAL-BODY ROD PROTEIN FLGG"/>
    <property type="match status" value="1"/>
</dbReference>
<sequence>MNSGINAVLEAAKNTVIQHEILLNNLSNIDTTGFREQTFSLILDKKKNNVLKNKEYYLKPVVSYSDKPGSIQETNRLLDIAPLQNYWITLKNPILNQEMYTRNGHMSIDSKNRLTVNNYLVLGEKGYIVIPNYENINFLEDGTIIYTIKGKKKYLGKLKLTWLRSKDVKKNGYSFCYDIFNKTIENKKIKENNELMNEKKIKSKSLETSNVDLTKNLLQSIDCCRKFDFYTSIVGHDIENNNLLNKFVDINS</sequence>
<keyword evidence="4" id="KW-0969">Cilium</keyword>
<dbReference type="EMBL" id="OZ060371">
    <property type="protein sequence ID" value="CAL4043187.1"/>
    <property type="molecule type" value="Genomic_DNA"/>
</dbReference>
<evidence type="ECO:0000256" key="3">
    <source>
        <dbReference type="ARBA" id="ARBA00023143"/>
    </source>
</evidence>
<name>A0AAT9IGK6_9GAMM</name>
<reference evidence="4" key="1">
    <citation type="submission" date="2024-06" db="EMBL/GenBank/DDBJ databases">
        <authorList>
            <person name="Manzano-Marin A."/>
            <person name="Manzano-Marin A."/>
            <person name="Alejandro Manzano Marin A."/>
        </authorList>
    </citation>
    <scope>NUCLEOTIDE SEQUENCE</scope>
    <source>
        <strain evidence="4">Ancorni-2928</strain>
    </source>
</reference>
<comment type="similarity">
    <text evidence="2">Belongs to the flagella basal body rod proteins family.</text>
</comment>
<proteinExistence type="inferred from homology"/>
<dbReference type="PANTHER" id="PTHR30435">
    <property type="entry name" value="FLAGELLAR PROTEIN"/>
    <property type="match status" value="1"/>
</dbReference>
<dbReference type="GO" id="GO:0009425">
    <property type="term" value="C:bacterial-type flagellum basal body"/>
    <property type="evidence" value="ECO:0007669"/>
    <property type="project" value="UniProtKB-SubCell"/>
</dbReference>
<dbReference type="GO" id="GO:0071978">
    <property type="term" value="P:bacterial-type flagellum-dependent swarming motility"/>
    <property type="evidence" value="ECO:0007669"/>
    <property type="project" value="TreeGrafter"/>
</dbReference>
<comment type="subcellular location">
    <subcellularLocation>
        <location evidence="1">Bacterial flagellum basal body</location>
    </subcellularLocation>
</comment>
<evidence type="ECO:0000256" key="1">
    <source>
        <dbReference type="ARBA" id="ARBA00004117"/>
    </source>
</evidence>
<keyword evidence="4" id="KW-0966">Cell projection</keyword>
<organism evidence="4">
    <name type="scientific">Buchnera aphidicola</name>
    <name type="common">Anoecia corni</name>
    <dbReference type="NCBI Taxonomy" id="2994477"/>
    <lineage>
        <taxon>Bacteria</taxon>
        <taxon>Pseudomonadati</taxon>
        <taxon>Pseudomonadota</taxon>
        <taxon>Gammaproteobacteria</taxon>
        <taxon>Enterobacterales</taxon>
        <taxon>Erwiniaceae</taxon>
        <taxon>Buchnera</taxon>
    </lineage>
</organism>
<gene>
    <name evidence="4" type="primary">flgF</name>
    <name evidence="4" type="ORF">BUANCORI2928_269</name>
</gene>
<evidence type="ECO:0000313" key="4">
    <source>
        <dbReference type="EMBL" id="CAL4043187.1"/>
    </source>
</evidence>
<dbReference type="AlphaFoldDB" id="A0AAT9IGK6"/>